<feature type="compositionally biased region" description="Low complexity" evidence="5">
    <location>
        <begin position="241"/>
        <end position="258"/>
    </location>
</feature>
<dbReference type="GO" id="GO:0000978">
    <property type="term" value="F:RNA polymerase II cis-regulatory region sequence-specific DNA binding"/>
    <property type="evidence" value="ECO:0007669"/>
    <property type="project" value="TreeGrafter"/>
</dbReference>
<evidence type="ECO:0000256" key="5">
    <source>
        <dbReference type="SAM" id="MobiDB-lite"/>
    </source>
</evidence>
<accession>A0A7R9L9M9</accession>
<dbReference type="Pfam" id="PF00505">
    <property type="entry name" value="HMG_box"/>
    <property type="match status" value="1"/>
</dbReference>
<dbReference type="PANTHER" id="PTHR10270:SF324">
    <property type="entry name" value="SOX DOMAIN-CONTAINING PROTEIN DICHAETE-RELATED"/>
    <property type="match status" value="1"/>
</dbReference>
<dbReference type="EMBL" id="OC914935">
    <property type="protein sequence ID" value="CAD7637636.1"/>
    <property type="molecule type" value="Genomic_DNA"/>
</dbReference>
<dbReference type="CDD" id="cd22028">
    <property type="entry name" value="HMG-box_SoxA_SoxB_SoxG"/>
    <property type="match status" value="1"/>
</dbReference>
<comment type="subcellular location">
    <subcellularLocation>
        <location evidence="1">Nucleus</location>
    </subcellularLocation>
</comment>
<dbReference type="Proteomes" id="UP000728032">
    <property type="component" value="Unassembled WGS sequence"/>
</dbReference>
<dbReference type="InterPro" id="IPR009071">
    <property type="entry name" value="HMG_box_dom"/>
</dbReference>
<evidence type="ECO:0000256" key="3">
    <source>
        <dbReference type="ARBA" id="ARBA00023242"/>
    </source>
</evidence>
<keyword evidence="2 4" id="KW-0238">DNA-binding</keyword>
<dbReference type="GO" id="GO:0001228">
    <property type="term" value="F:DNA-binding transcription activator activity, RNA polymerase II-specific"/>
    <property type="evidence" value="ECO:0007669"/>
    <property type="project" value="TreeGrafter"/>
</dbReference>
<reference evidence="7" key="1">
    <citation type="submission" date="2020-11" db="EMBL/GenBank/DDBJ databases">
        <authorList>
            <person name="Tran Van P."/>
        </authorList>
    </citation>
    <scope>NUCLEOTIDE SEQUENCE</scope>
</reference>
<dbReference type="SMART" id="SM00398">
    <property type="entry name" value="HMG"/>
    <property type="match status" value="1"/>
</dbReference>
<organism evidence="7">
    <name type="scientific">Oppiella nova</name>
    <dbReference type="NCBI Taxonomy" id="334625"/>
    <lineage>
        <taxon>Eukaryota</taxon>
        <taxon>Metazoa</taxon>
        <taxon>Ecdysozoa</taxon>
        <taxon>Arthropoda</taxon>
        <taxon>Chelicerata</taxon>
        <taxon>Arachnida</taxon>
        <taxon>Acari</taxon>
        <taxon>Acariformes</taxon>
        <taxon>Sarcoptiformes</taxon>
        <taxon>Oribatida</taxon>
        <taxon>Brachypylina</taxon>
        <taxon>Oppioidea</taxon>
        <taxon>Oppiidae</taxon>
        <taxon>Oppiella</taxon>
    </lineage>
</organism>
<evidence type="ECO:0000313" key="8">
    <source>
        <dbReference type="Proteomes" id="UP000728032"/>
    </source>
</evidence>
<dbReference type="FunFam" id="1.10.30.10:FF:000002">
    <property type="entry name" value="transcription factor Sox-2"/>
    <property type="match status" value="1"/>
</dbReference>
<feature type="region of interest" description="Disordered" evidence="5">
    <location>
        <begin position="339"/>
        <end position="363"/>
    </location>
</feature>
<feature type="DNA-binding region" description="HMG box" evidence="4">
    <location>
        <begin position="14"/>
        <end position="82"/>
    </location>
</feature>
<sequence>MNMTSIKGNINDHVKRPMNAFMVWSRGQRRKIALENPKMHNSEISKRLGNEWKNLSDGDKRPFIEEAKRLRAMHMKEHPDYKYKPRRKPKHLMKKDRYPFPMPYIQAPMDYLGFQAAAASLPRSLFPPLTPSLGLSFNDTYFPSMDTSRAPTHETSLLDQSLLAAQHHHNHNHHLTADTKLGLSGGFDMKSLLLSGHNHCQSHSSANSSMSCTSPYNLLVPCGCGFHTPAQNPALGLQSFGSMSSSSGTSTIPSTSMSQSNSLIRPLTKLHTNQRVDDRNKSHSQSPSPLGFRLSHPTTALSNNSSASSSPSSPVPTITASHLFGLYSHYFTNAATGMRPLNTTNITNPTKSSPNTSIYDSGM</sequence>
<dbReference type="PANTHER" id="PTHR10270">
    <property type="entry name" value="SOX TRANSCRIPTION FACTOR"/>
    <property type="match status" value="1"/>
</dbReference>
<evidence type="ECO:0000313" key="7">
    <source>
        <dbReference type="EMBL" id="CAD7637636.1"/>
    </source>
</evidence>
<name>A0A7R9L9M9_9ACAR</name>
<dbReference type="GO" id="GO:0030154">
    <property type="term" value="P:cell differentiation"/>
    <property type="evidence" value="ECO:0007669"/>
    <property type="project" value="TreeGrafter"/>
</dbReference>
<dbReference type="GO" id="GO:0005634">
    <property type="term" value="C:nucleus"/>
    <property type="evidence" value="ECO:0007669"/>
    <property type="project" value="UniProtKB-SubCell"/>
</dbReference>
<dbReference type="Gene3D" id="1.10.30.10">
    <property type="entry name" value="High mobility group box domain"/>
    <property type="match status" value="1"/>
</dbReference>
<keyword evidence="3 4" id="KW-0539">Nucleus</keyword>
<feature type="domain" description="HMG box" evidence="6">
    <location>
        <begin position="14"/>
        <end position="82"/>
    </location>
</feature>
<feature type="compositionally biased region" description="Low complexity" evidence="5">
    <location>
        <begin position="297"/>
        <end position="315"/>
    </location>
</feature>
<gene>
    <name evidence="7" type="ORF">ONB1V03_LOCUS934</name>
</gene>
<feature type="region of interest" description="Disordered" evidence="5">
    <location>
        <begin position="241"/>
        <end position="315"/>
    </location>
</feature>
<dbReference type="OrthoDB" id="1919336at2759"/>
<dbReference type="InterPro" id="IPR050140">
    <property type="entry name" value="SRY-related_HMG-box_TF-like"/>
</dbReference>
<proteinExistence type="predicted"/>
<dbReference type="AlphaFoldDB" id="A0A7R9L9M9"/>
<evidence type="ECO:0000259" key="6">
    <source>
        <dbReference type="PROSITE" id="PS50118"/>
    </source>
</evidence>
<dbReference type="EMBL" id="CAJPVJ010000110">
    <property type="protein sequence ID" value="CAG2161070.1"/>
    <property type="molecule type" value="Genomic_DNA"/>
</dbReference>
<dbReference type="SUPFAM" id="SSF47095">
    <property type="entry name" value="HMG-box"/>
    <property type="match status" value="1"/>
</dbReference>
<dbReference type="PRINTS" id="PR00886">
    <property type="entry name" value="HIGHMOBLTY12"/>
</dbReference>
<evidence type="ECO:0000256" key="2">
    <source>
        <dbReference type="ARBA" id="ARBA00023125"/>
    </source>
</evidence>
<dbReference type="PROSITE" id="PS50118">
    <property type="entry name" value="HMG_BOX_2"/>
    <property type="match status" value="1"/>
</dbReference>
<evidence type="ECO:0000256" key="4">
    <source>
        <dbReference type="PROSITE-ProRule" id="PRU00267"/>
    </source>
</evidence>
<dbReference type="InterPro" id="IPR036910">
    <property type="entry name" value="HMG_box_dom_sf"/>
</dbReference>
<protein>
    <recommendedName>
        <fullName evidence="6">HMG box domain-containing protein</fullName>
    </recommendedName>
</protein>
<evidence type="ECO:0000256" key="1">
    <source>
        <dbReference type="ARBA" id="ARBA00004123"/>
    </source>
</evidence>
<keyword evidence="8" id="KW-1185">Reference proteome</keyword>